<accession>A0A3B0QT19</accession>
<sequence>MIEVTDLYKSFDENNVLNGISANFEKGDTSMIIGTSGSGKTVFLKCLLGLFEPDSGDICYDGRHYSKMGTKEKRNLRKEMGMVFQGGALFDSETIQNNIMFPLKMFTNQKEEEMIERVNFVLNRVNLENVNEKFPAEISGGMQKRVAIARAIVLNPKYLFCDEPNSGLDPKTAIVIDNLIQEITDEYQMITIINSHDMNSVMEIGEKIIFLKNG</sequence>
<dbReference type="AlphaFoldDB" id="A0A3B0QT19"/>
<evidence type="ECO:0000259" key="4">
    <source>
        <dbReference type="PROSITE" id="PS50893"/>
    </source>
</evidence>
<evidence type="ECO:0000256" key="1">
    <source>
        <dbReference type="ARBA" id="ARBA00022448"/>
    </source>
</evidence>
<dbReference type="SMART" id="SM00382">
    <property type="entry name" value="AAA"/>
    <property type="match status" value="1"/>
</dbReference>
<evidence type="ECO:0000256" key="3">
    <source>
        <dbReference type="ARBA" id="ARBA00022840"/>
    </source>
</evidence>
<feature type="non-terminal residue" evidence="5">
    <location>
        <position position="214"/>
    </location>
</feature>
<keyword evidence="3 5" id="KW-0067">ATP-binding</keyword>
<organism evidence="5">
    <name type="scientific">hydrothermal vent metagenome</name>
    <dbReference type="NCBI Taxonomy" id="652676"/>
    <lineage>
        <taxon>unclassified sequences</taxon>
        <taxon>metagenomes</taxon>
        <taxon>ecological metagenomes</taxon>
    </lineage>
</organism>
<dbReference type="InterPro" id="IPR003593">
    <property type="entry name" value="AAA+_ATPase"/>
</dbReference>
<dbReference type="Gene3D" id="3.40.50.300">
    <property type="entry name" value="P-loop containing nucleotide triphosphate hydrolases"/>
    <property type="match status" value="1"/>
</dbReference>
<dbReference type="EMBL" id="UOEB01000066">
    <property type="protein sequence ID" value="VAV83199.1"/>
    <property type="molecule type" value="Genomic_DNA"/>
</dbReference>
<keyword evidence="1" id="KW-0813">Transport</keyword>
<dbReference type="Pfam" id="PF00005">
    <property type="entry name" value="ABC_tran"/>
    <property type="match status" value="1"/>
</dbReference>
<dbReference type="SUPFAM" id="SSF52540">
    <property type="entry name" value="P-loop containing nucleoside triphosphate hydrolases"/>
    <property type="match status" value="1"/>
</dbReference>
<dbReference type="PANTHER" id="PTHR43023">
    <property type="entry name" value="PROTEIN TRIGALACTOSYLDIACYLGLYCEROL 3, CHLOROPLASTIC"/>
    <property type="match status" value="1"/>
</dbReference>
<dbReference type="GO" id="GO:0016887">
    <property type="term" value="F:ATP hydrolysis activity"/>
    <property type="evidence" value="ECO:0007669"/>
    <property type="project" value="InterPro"/>
</dbReference>
<dbReference type="InterPro" id="IPR017871">
    <property type="entry name" value="ABC_transporter-like_CS"/>
</dbReference>
<dbReference type="GO" id="GO:0005524">
    <property type="term" value="F:ATP binding"/>
    <property type="evidence" value="ECO:0007669"/>
    <property type="project" value="UniProtKB-KW"/>
</dbReference>
<evidence type="ECO:0000313" key="5">
    <source>
        <dbReference type="EMBL" id="VAV83199.1"/>
    </source>
</evidence>
<dbReference type="InterPro" id="IPR027417">
    <property type="entry name" value="P-loop_NTPase"/>
</dbReference>
<keyword evidence="2" id="KW-0547">Nucleotide-binding</keyword>
<evidence type="ECO:0000256" key="2">
    <source>
        <dbReference type="ARBA" id="ARBA00022741"/>
    </source>
</evidence>
<dbReference type="PROSITE" id="PS00211">
    <property type="entry name" value="ABC_TRANSPORTER_1"/>
    <property type="match status" value="1"/>
</dbReference>
<protein>
    <submittedName>
        <fullName evidence="5">Phospholipid ABC transporter ATP-binding protein MlaF</fullName>
    </submittedName>
</protein>
<reference evidence="5" key="1">
    <citation type="submission" date="2018-06" db="EMBL/GenBank/DDBJ databases">
        <authorList>
            <person name="Zhirakovskaya E."/>
        </authorList>
    </citation>
    <scope>NUCLEOTIDE SEQUENCE</scope>
</reference>
<dbReference type="PROSITE" id="PS50893">
    <property type="entry name" value="ABC_TRANSPORTER_2"/>
    <property type="match status" value="1"/>
</dbReference>
<gene>
    <name evidence="5" type="ORF">MNBD_BACTEROID02-980</name>
</gene>
<dbReference type="InterPro" id="IPR003439">
    <property type="entry name" value="ABC_transporter-like_ATP-bd"/>
</dbReference>
<proteinExistence type="predicted"/>
<name>A0A3B0QT19_9ZZZZ</name>
<feature type="domain" description="ABC transporter" evidence="4">
    <location>
        <begin position="2"/>
        <end position="214"/>
    </location>
</feature>
<dbReference type="PANTHER" id="PTHR43023:SF6">
    <property type="entry name" value="INTERMEMBRANE PHOSPHOLIPID TRANSPORT SYSTEM ATP-BINDING PROTEIN MLAF"/>
    <property type="match status" value="1"/>
</dbReference>